<protein>
    <submittedName>
        <fullName evidence="2">Uncharacterized protein</fullName>
    </submittedName>
</protein>
<sequence length="103" mass="11080">MTIQLMGGPLDGMSWPVDKEEAPGDGAYMIVPGEEARAIYEPTSDQDPLTWHFQGWIGGTPGTADPDIEDLIVEWGTHTPPPADAAELLTALDEIATEMEDGE</sequence>
<feature type="region of interest" description="Disordered" evidence="1">
    <location>
        <begin position="1"/>
        <end position="21"/>
    </location>
</feature>
<gene>
    <name evidence="2" type="ORF">FHS44_008120</name>
</gene>
<proteinExistence type="predicted"/>
<name>A0A7W7VSB5_9ACTN</name>
<organism evidence="2 3">
    <name type="scientific">Streptosporangium saharense</name>
    <dbReference type="NCBI Taxonomy" id="1706840"/>
    <lineage>
        <taxon>Bacteria</taxon>
        <taxon>Bacillati</taxon>
        <taxon>Actinomycetota</taxon>
        <taxon>Actinomycetes</taxon>
        <taxon>Streptosporangiales</taxon>
        <taxon>Streptosporangiaceae</taxon>
        <taxon>Streptosporangium</taxon>
    </lineage>
</organism>
<keyword evidence="3" id="KW-1185">Reference proteome</keyword>
<dbReference type="RefSeq" id="WP_184725773.1">
    <property type="nucleotide sequence ID" value="NZ_JACHJP010000021.1"/>
</dbReference>
<evidence type="ECO:0000256" key="1">
    <source>
        <dbReference type="SAM" id="MobiDB-lite"/>
    </source>
</evidence>
<dbReference type="AlphaFoldDB" id="A0A7W7VSB5"/>
<dbReference type="EMBL" id="JACHJP010000021">
    <property type="protein sequence ID" value="MBB4920967.1"/>
    <property type="molecule type" value="Genomic_DNA"/>
</dbReference>
<comment type="caution">
    <text evidence="2">The sequence shown here is derived from an EMBL/GenBank/DDBJ whole genome shotgun (WGS) entry which is preliminary data.</text>
</comment>
<dbReference type="Proteomes" id="UP000552644">
    <property type="component" value="Unassembled WGS sequence"/>
</dbReference>
<reference evidence="2 3" key="1">
    <citation type="submission" date="2020-08" db="EMBL/GenBank/DDBJ databases">
        <title>Genomic Encyclopedia of Type Strains, Phase III (KMG-III): the genomes of soil and plant-associated and newly described type strains.</title>
        <authorList>
            <person name="Whitman W."/>
        </authorList>
    </citation>
    <scope>NUCLEOTIDE SEQUENCE [LARGE SCALE GENOMIC DNA]</scope>
    <source>
        <strain evidence="2 3">CECT 8840</strain>
    </source>
</reference>
<evidence type="ECO:0000313" key="3">
    <source>
        <dbReference type="Proteomes" id="UP000552644"/>
    </source>
</evidence>
<evidence type="ECO:0000313" key="2">
    <source>
        <dbReference type="EMBL" id="MBB4920967.1"/>
    </source>
</evidence>
<accession>A0A7W7VSB5</accession>